<keyword evidence="3" id="KW-1185">Reference proteome</keyword>
<dbReference type="EMBL" id="CADEAL010003944">
    <property type="protein sequence ID" value="CAB1447360.1"/>
    <property type="molecule type" value="Genomic_DNA"/>
</dbReference>
<proteinExistence type="predicted"/>
<organism evidence="2 3">
    <name type="scientific">Pleuronectes platessa</name>
    <name type="common">European plaice</name>
    <dbReference type="NCBI Taxonomy" id="8262"/>
    <lineage>
        <taxon>Eukaryota</taxon>
        <taxon>Metazoa</taxon>
        <taxon>Chordata</taxon>
        <taxon>Craniata</taxon>
        <taxon>Vertebrata</taxon>
        <taxon>Euteleostomi</taxon>
        <taxon>Actinopterygii</taxon>
        <taxon>Neopterygii</taxon>
        <taxon>Teleostei</taxon>
        <taxon>Neoteleostei</taxon>
        <taxon>Acanthomorphata</taxon>
        <taxon>Carangaria</taxon>
        <taxon>Pleuronectiformes</taxon>
        <taxon>Pleuronectoidei</taxon>
        <taxon>Pleuronectidae</taxon>
        <taxon>Pleuronectes</taxon>
    </lineage>
</organism>
<reference evidence="2" key="1">
    <citation type="submission" date="2020-03" db="EMBL/GenBank/DDBJ databases">
        <authorList>
            <person name="Weist P."/>
        </authorList>
    </citation>
    <scope>NUCLEOTIDE SEQUENCE</scope>
</reference>
<gene>
    <name evidence="2" type="ORF">PLEPLA_LOCUS35053</name>
</gene>
<feature type="transmembrane region" description="Helical" evidence="1">
    <location>
        <begin position="160"/>
        <end position="182"/>
    </location>
</feature>
<evidence type="ECO:0000313" key="3">
    <source>
        <dbReference type="Proteomes" id="UP001153269"/>
    </source>
</evidence>
<dbReference type="AlphaFoldDB" id="A0A9N7VAS0"/>
<keyword evidence="1" id="KW-0812">Transmembrane</keyword>
<name>A0A9N7VAS0_PLEPL</name>
<sequence length="203" mass="21937">MLNHLRVRPIHQAYSASLPLLGGLCSSTGRAPRFASTVCNGHTENTNGMLAPCRVSEVHTDLTCWSWFAGIQTTDKSCTYLSPPSSVESGGWVGCGGVLVTVSLGCVLEVSLVCVLDVSLVCFLEVPLVCFLDVSLVRFLDVSLVGFLVSLVCCGPIENLGLFTILFLLLFLFLSAALRSYFVQLHIIAQSSAWDNIDFGRSR</sequence>
<keyword evidence="1" id="KW-0472">Membrane</keyword>
<keyword evidence="1" id="KW-1133">Transmembrane helix</keyword>
<comment type="caution">
    <text evidence="2">The sequence shown here is derived from an EMBL/GenBank/DDBJ whole genome shotgun (WGS) entry which is preliminary data.</text>
</comment>
<evidence type="ECO:0000256" key="1">
    <source>
        <dbReference type="SAM" id="Phobius"/>
    </source>
</evidence>
<evidence type="ECO:0000313" key="2">
    <source>
        <dbReference type="EMBL" id="CAB1447360.1"/>
    </source>
</evidence>
<dbReference type="Proteomes" id="UP001153269">
    <property type="component" value="Unassembled WGS sequence"/>
</dbReference>
<protein>
    <submittedName>
        <fullName evidence="2">Uncharacterized protein</fullName>
    </submittedName>
</protein>
<accession>A0A9N7VAS0</accession>